<protein>
    <recommendedName>
        <fullName evidence="3">DUF4209 domain-containing protein</fullName>
    </recommendedName>
</protein>
<dbReference type="EMBL" id="QLLI01000005">
    <property type="protein sequence ID" value="RAI97427.1"/>
    <property type="molecule type" value="Genomic_DNA"/>
</dbReference>
<name>A0ABX9BLM6_9BACL</name>
<keyword evidence="2" id="KW-1185">Reference proteome</keyword>
<proteinExistence type="predicted"/>
<dbReference type="Proteomes" id="UP000248827">
    <property type="component" value="Unassembled WGS sequence"/>
</dbReference>
<dbReference type="RefSeq" id="WP_258403619.1">
    <property type="nucleotide sequence ID" value="NZ_QLLI01000005.1"/>
</dbReference>
<organism evidence="1 2">
    <name type="scientific">Paenibacillus pabuli</name>
    <dbReference type="NCBI Taxonomy" id="1472"/>
    <lineage>
        <taxon>Bacteria</taxon>
        <taxon>Bacillati</taxon>
        <taxon>Bacillota</taxon>
        <taxon>Bacilli</taxon>
        <taxon>Bacillales</taxon>
        <taxon>Paenibacillaceae</taxon>
        <taxon>Paenibacillus</taxon>
    </lineage>
</organism>
<accession>A0ABX9BLM6</accession>
<evidence type="ECO:0000313" key="2">
    <source>
        <dbReference type="Proteomes" id="UP000248827"/>
    </source>
</evidence>
<gene>
    <name evidence="1" type="ORF">DET54_105391</name>
</gene>
<evidence type="ECO:0000313" key="1">
    <source>
        <dbReference type="EMBL" id="RAI97427.1"/>
    </source>
</evidence>
<reference evidence="1 2" key="1">
    <citation type="submission" date="2018-06" db="EMBL/GenBank/DDBJ databases">
        <title>Freshwater and sediment microbial communities from various areas in North America, analyzing microbe dynamics in response to fracking.</title>
        <authorList>
            <person name="Lamendella R."/>
        </authorList>
    </citation>
    <scope>NUCLEOTIDE SEQUENCE [LARGE SCALE GENOMIC DNA]</scope>
    <source>
        <strain evidence="1 2">NG-13</strain>
    </source>
</reference>
<evidence type="ECO:0008006" key="3">
    <source>
        <dbReference type="Google" id="ProtNLM"/>
    </source>
</evidence>
<sequence length="647" mass="77176">MREIKFYSRNDLASRFVLKEIENYLIEGRAEKEELNINDLIEIYNIKQYFEHKLYLLTWTSNEIEKYEKQVNIYFKKIGRFFHSINSENLADFYNELEIEYREDFWALFEKFKVYERITDLSFNQFLTENNIWLYQLLRHKTLVQHFGNVIKEYMLSDHSVAELLLDEYEMQHTTDKEKLNFPKELTFLDKERIILNYINSESPNLNYLRLIVNVQSNKDKLLLSPRTILTAKKRVEKEEERLFPEDSGMLVETIVGFSKNQEEVVISNIDGLSIKTMYSTKWFENNIDYGTLLNNFIYLFEFVDYQMRCNFVNKSNQMGVMEKILDSRSRNAYLTGMVFNQKDSLSLLQINGYYNELSSLGVRIELVIEWFFKEYLPNEFLVSNFDINMPSTHSTLLEKCTNIMPAVESVLKQFILYVEEGIVDFDLLEIRSEHLIYSNIPSLVNKKYAYGKGEEFDYASFLFFSDQSGLGYSKKNQSSYNNYFELLCNQPLKLADYPEYSHNKIEWLIEKNYLKNDEEGFIVFEDESVVLVMKDLFANEVVNFWRAPLIMRNALDKLETKNVVVFESSLLSKPEQEYINYTLNKSQFNNGLDLRNRYSHTQPKSTENDKTHEYNYMIFLRLLILFVIKINDDFCIEDMLSRRETK</sequence>
<comment type="caution">
    <text evidence="1">The sequence shown here is derived from an EMBL/GenBank/DDBJ whole genome shotgun (WGS) entry which is preliminary data.</text>
</comment>